<comment type="cofactor">
    <cofactor evidence="1">
        <name>Mn(2+)</name>
        <dbReference type="ChEBI" id="CHEBI:29035"/>
    </cofactor>
    <text evidence="1">The Mn(2+) ion enhances activity.</text>
</comment>
<evidence type="ECO:0000259" key="2">
    <source>
        <dbReference type="Pfam" id="PF07687"/>
    </source>
</evidence>
<dbReference type="PANTHER" id="PTHR30575">
    <property type="entry name" value="PEPTIDASE M20"/>
    <property type="match status" value="1"/>
</dbReference>
<dbReference type="SUPFAM" id="SSF53187">
    <property type="entry name" value="Zn-dependent exopeptidases"/>
    <property type="match status" value="1"/>
</dbReference>
<dbReference type="Pfam" id="PF07687">
    <property type="entry name" value="M20_dimer"/>
    <property type="match status" value="1"/>
</dbReference>
<proteinExistence type="predicted"/>
<feature type="binding site" evidence="1">
    <location>
        <position position="146"/>
    </location>
    <ligand>
        <name>Mn(2+)</name>
        <dbReference type="ChEBI" id="CHEBI:29035"/>
        <label>2</label>
    </ligand>
</feature>
<accession>A0A3D8GUN1</accession>
<feature type="domain" description="Peptidase M20 dimerisation" evidence="2">
    <location>
        <begin position="228"/>
        <end position="306"/>
    </location>
</feature>
<dbReference type="AlphaFoldDB" id="A0A3D8GUN1"/>
<feature type="binding site" evidence="1">
    <location>
        <position position="148"/>
    </location>
    <ligand>
        <name>Mn(2+)</name>
        <dbReference type="ChEBI" id="CHEBI:29035"/>
        <label>2</label>
    </ligand>
</feature>
<feature type="binding site" evidence="1">
    <location>
        <position position="182"/>
    </location>
    <ligand>
        <name>Mn(2+)</name>
        <dbReference type="ChEBI" id="CHEBI:29035"/>
        <label>2</label>
    </ligand>
</feature>
<keyword evidence="4" id="KW-1185">Reference proteome</keyword>
<dbReference type="InterPro" id="IPR036264">
    <property type="entry name" value="Bact_exopeptidase_dim_dom"/>
</dbReference>
<dbReference type="GO" id="GO:0071713">
    <property type="term" value="F:para-aminobenzoyl-glutamate hydrolase activity"/>
    <property type="evidence" value="ECO:0007669"/>
    <property type="project" value="TreeGrafter"/>
</dbReference>
<dbReference type="OrthoDB" id="9776731at2"/>
<keyword evidence="1" id="KW-0464">Manganese</keyword>
<protein>
    <submittedName>
        <fullName evidence="3">Peptidase M20</fullName>
    </submittedName>
</protein>
<dbReference type="InterPro" id="IPR052030">
    <property type="entry name" value="Peptidase_M20/M20A_hydrolases"/>
</dbReference>
<organism evidence="3 4">
    <name type="scientific">Neobacillus piezotolerans</name>
    <dbReference type="NCBI Taxonomy" id="2259171"/>
    <lineage>
        <taxon>Bacteria</taxon>
        <taxon>Bacillati</taxon>
        <taxon>Bacillota</taxon>
        <taxon>Bacilli</taxon>
        <taxon>Bacillales</taxon>
        <taxon>Bacillaceae</taxon>
        <taxon>Neobacillus</taxon>
    </lineage>
</organism>
<sequence length="432" mass="47438">MTGSFVKELTPLLLEWRRSLHKLPELGFLEYITTYRVGRLLEEMGFTLHIGKDALNEDSRLGLPDNQFIEEKERQASEWGVENEWLEKMRGGNTGIVAIWDTGKPGDHVAFRFDIDALPIKESTGDSHFPSTNGFVSGENNVMHSCGHDGHTAIGLGVAKFILSNSDSLKGKFTLLFQPAEEGGRGARALRDKGWLDDVDYFYSGHIGIHSLPVGTIAASTEGFLASVKYDVTFKGISSHAGMHPEKGRNALLAAATAATNLYAIPRHHDGITRVNVGRLIAGSGRNIIPEDSYMEIEVRGETQEIGDYMAIHATRIIKAAAEMHDVSFVIKPAGITEVLVCDEELIPKIQEWCSTSEFVKEVLPSVTVAGSEDASLLMNRVQERGGKATYILFGTKLNHPHHHPEFDFEEEVLPVAVDAFISIIKGGSSND</sequence>
<name>A0A3D8GUN1_9BACI</name>
<dbReference type="RefSeq" id="WP_115450103.1">
    <property type="nucleotide sequence ID" value="NZ_QNQT01000001.1"/>
</dbReference>
<dbReference type="GO" id="GO:0046872">
    <property type="term" value="F:metal ion binding"/>
    <property type="evidence" value="ECO:0007669"/>
    <property type="project" value="UniProtKB-KW"/>
</dbReference>
<feature type="binding site" evidence="1">
    <location>
        <position position="206"/>
    </location>
    <ligand>
        <name>Mn(2+)</name>
        <dbReference type="ChEBI" id="CHEBI:29035"/>
        <label>2</label>
    </ligand>
</feature>
<feature type="binding site" evidence="1">
    <location>
        <position position="403"/>
    </location>
    <ligand>
        <name>Mn(2+)</name>
        <dbReference type="ChEBI" id="CHEBI:29035"/>
        <label>2</label>
    </ligand>
</feature>
<dbReference type="GO" id="GO:0005737">
    <property type="term" value="C:cytoplasm"/>
    <property type="evidence" value="ECO:0007669"/>
    <property type="project" value="TreeGrafter"/>
</dbReference>
<keyword evidence="1" id="KW-0479">Metal-binding</keyword>
<dbReference type="Proteomes" id="UP000257144">
    <property type="component" value="Unassembled WGS sequence"/>
</dbReference>
<dbReference type="Pfam" id="PF01546">
    <property type="entry name" value="Peptidase_M20"/>
    <property type="match status" value="1"/>
</dbReference>
<reference evidence="3 4" key="1">
    <citation type="submission" date="2018-07" db="EMBL/GenBank/DDBJ databases">
        <title>Bacillus sp. YLB-04 draft genome sequence.</title>
        <authorList>
            <person name="Yu L."/>
            <person name="Tang X."/>
        </authorList>
    </citation>
    <scope>NUCLEOTIDE SEQUENCE [LARGE SCALE GENOMIC DNA]</scope>
    <source>
        <strain evidence="3 4">YLB-04</strain>
    </source>
</reference>
<dbReference type="PANTHER" id="PTHR30575:SF3">
    <property type="entry name" value="PEPTIDASE M20 DIMERISATION DOMAIN-CONTAINING PROTEIN"/>
    <property type="match status" value="1"/>
</dbReference>
<dbReference type="InterPro" id="IPR017439">
    <property type="entry name" value="Amidohydrolase"/>
</dbReference>
<comment type="caution">
    <text evidence="3">The sequence shown here is derived from an EMBL/GenBank/DDBJ whole genome shotgun (WGS) entry which is preliminary data.</text>
</comment>
<dbReference type="SUPFAM" id="SSF55031">
    <property type="entry name" value="Bacterial exopeptidase dimerisation domain"/>
    <property type="match status" value="1"/>
</dbReference>
<evidence type="ECO:0000313" key="4">
    <source>
        <dbReference type="Proteomes" id="UP000257144"/>
    </source>
</evidence>
<dbReference type="NCBIfam" id="TIGR01891">
    <property type="entry name" value="amidohydrolases"/>
    <property type="match status" value="1"/>
</dbReference>
<evidence type="ECO:0000256" key="1">
    <source>
        <dbReference type="PIRSR" id="PIRSR005962-1"/>
    </source>
</evidence>
<dbReference type="InterPro" id="IPR011650">
    <property type="entry name" value="Peptidase_M20_dimer"/>
</dbReference>
<dbReference type="PIRSF" id="PIRSF005962">
    <property type="entry name" value="Pept_M20D_amidohydro"/>
    <property type="match status" value="1"/>
</dbReference>
<dbReference type="InterPro" id="IPR002933">
    <property type="entry name" value="Peptidase_M20"/>
</dbReference>
<gene>
    <name evidence="3" type="ORF">DRW41_01010</name>
</gene>
<dbReference type="GO" id="GO:0016805">
    <property type="term" value="F:dipeptidase activity"/>
    <property type="evidence" value="ECO:0007669"/>
    <property type="project" value="TreeGrafter"/>
</dbReference>
<dbReference type="EMBL" id="QNQT01000001">
    <property type="protein sequence ID" value="RDU38180.1"/>
    <property type="molecule type" value="Genomic_DNA"/>
</dbReference>
<dbReference type="GO" id="GO:0046657">
    <property type="term" value="P:folic acid catabolic process"/>
    <property type="evidence" value="ECO:0007669"/>
    <property type="project" value="TreeGrafter"/>
</dbReference>
<dbReference type="Gene3D" id="3.40.630.10">
    <property type="entry name" value="Zn peptidases"/>
    <property type="match status" value="2"/>
</dbReference>
<evidence type="ECO:0000313" key="3">
    <source>
        <dbReference type="EMBL" id="RDU38180.1"/>
    </source>
</evidence>